<proteinExistence type="predicted"/>
<dbReference type="Pfam" id="PF11213">
    <property type="entry name" value="DUF3006"/>
    <property type="match status" value="1"/>
</dbReference>
<reference evidence="2" key="1">
    <citation type="submission" date="2020-10" db="EMBL/GenBank/DDBJ databases">
        <authorList>
            <person name="Gilroy R."/>
        </authorList>
    </citation>
    <scope>NUCLEOTIDE SEQUENCE</scope>
    <source>
        <strain evidence="2">CHK191-8634</strain>
    </source>
</reference>
<comment type="caution">
    <text evidence="2">The sequence shown here is derived from an EMBL/GenBank/DDBJ whole genome shotgun (WGS) entry which is preliminary data.</text>
</comment>
<evidence type="ECO:0000313" key="3">
    <source>
        <dbReference type="Proteomes" id="UP000824073"/>
    </source>
</evidence>
<sequence length="86" mass="9685">MCRPNADELYVFDRREGDLFVLVSDSGREMVVDSLPEDARTGDALRCTERGWVLCPDETKARRARIGEKKKSLFRRGSSPQGPKGV</sequence>
<gene>
    <name evidence="2" type="ORF">IAB67_07365</name>
</gene>
<dbReference type="AlphaFoldDB" id="A0A9D1LLE5"/>
<dbReference type="InterPro" id="IPR021377">
    <property type="entry name" value="DUF3006"/>
</dbReference>
<reference evidence="2" key="2">
    <citation type="journal article" date="2021" name="PeerJ">
        <title>Extensive microbial diversity within the chicken gut microbiome revealed by metagenomics and culture.</title>
        <authorList>
            <person name="Gilroy R."/>
            <person name="Ravi A."/>
            <person name="Getino M."/>
            <person name="Pursley I."/>
            <person name="Horton D.L."/>
            <person name="Alikhan N.F."/>
            <person name="Baker D."/>
            <person name="Gharbi K."/>
            <person name="Hall N."/>
            <person name="Watson M."/>
            <person name="Adriaenssens E.M."/>
            <person name="Foster-Nyarko E."/>
            <person name="Jarju S."/>
            <person name="Secka A."/>
            <person name="Antonio M."/>
            <person name="Oren A."/>
            <person name="Chaudhuri R.R."/>
            <person name="La Ragione R."/>
            <person name="Hildebrand F."/>
            <person name="Pallen M.J."/>
        </authorList>
    </citation>
    <scope>NUCLEOTIDE SEQUENCE</scope>
    <source>
        <strain evidence="2">CHK191-8634</strain>
    </source>
</reference>
<name>A0A9D1LLE5_9CLOT</name>
<evidence type="ECO:0000313" key="2">
    <source>
        <dbReference type="EMBL" id="HIU44095.1"/>
    </source>
</evidence>
<feature type="region of interest" description="Disordered" evidence="1">
    <location>
        <begin position="66"/>
        <end position="86"/>
    </location>
</feature>
<protein>
    <submittedName>
        <fullName evidence="2">DUF3006 domain-containing protein</fullName>
    </submittedName>
</protein>
<dbReference type="Proteomes" id="UP000824073">
    <property type="component" value="Unassembled WGS sequence"/>
</dbReference>
<organism evidence="2 3">
    <name type="scientific">Candidatus Ventrousia excrementavium</name>
    <dbReference type="NCBI Taxonomy" id="2840961"/>
    <lineage>
        <taxon>Bacteria</taxon>
        <taxon>Bacillati</taxon>
        <taxon>Bacillota</taxon>
        <taxon>Clostridia</taxon>
        <taxon>Eubacteriales</taxon>
        <taxon>Clostridiaceae</taxon>
        <taxon>Clostridiaceae incertae sedis</taxon>
        <taxon>Candidatus Ventrousia</taxon>
    </lineage>
</organism>
<accession>A0A9D1LLE5</accession>
<evidence type="ECO:0000256" key="1">
    <source>
        <dbReference type="SAM" id="MobiDB-lite"/>
    </source>
</evidence>
<dbReference type="EMBL" id="DVMR01000057">
    <property type="protein sequence ID" value="HIU44095.1"/>
    <property type="molecule type" value="Genomic_DNA"/>
</dbReference>